<protein>
    <recommendedName>
        <fullName evidence="7 18">Phospholipase A1</fullName>
        <ecNumber evidence="5 18">3.1.1.32</ecNumber>
        <ecNumber evidence="6 18">3.1.1.4</ecNumber>
    </recommendedName>
    <alternativeName>
        <fullName evidence="18">Phosphatidylcholine 1-acylhydrolase</fullName>
    </alternativeName>
</protein>
<comment type="catalytic activity">
    <reaction evidence="1 18">
        <text>a 1,2-diacyl-sn-glycero-3-phosphocholine + H2O = a 2-acyl-sn-glycero-3-phosphocholine + a fatty acid + H(+)</text>
        <dbReference type="Rhea" id="RHEA:18689"/>
        <dbReference type="ChEBI" id="CHEBI:15377"/>
        <dbReference type="ChEBI" id="CHEBI:15378"/>
        <dbReference type="ChEBI" id="CHEBI:28868"/>
        <dbReference type="ChEBI" id="CHEBI:57643"/>
        <dbReference type="ChEBI" id="CHEBI:57875"/>
        <dbReference type="EC" id="3.1.1.32"/>
    </reaction>
</comment>
<dbReference type="Gene3D" id="2.40.230.10">
    <property type="entry name" value="Phospholipase A1"/>
    <property type="match status" value="1"/>
</dbReference>
<evidence type="ECO:0000256" key="7">
    <source>
        <dbReference type="ARBA" id="ARBA00021726"/>
    </source>
</evidence>
<dbReference type="PANTHER" id="PTHR40457">
    <property type="entry name" value="PHOSPHOLIPASE A1"/>
    <property type="match status" value="1"/>
</dbReference>
<comment type="cofactor">
    <cofactor evidence="18">
        <name>Ca(2+)</name>
        <dbReference type="ChEBI" id="CHEBI:29108"/>
    </cofactor>
    <text evidence="18">Binds 1 Ca(2+) ion per monomer. In the dimeric form the Ca(2+) is bound by different amino acids with binding of each Ca(2+) shared with ligands coming from each monomer. The Ca(2+) ion may have a role in catalysis.</text>
</comment>
<keyword evidence="10 18" id="KW-0479">Metal-binding</keyword>
<dbReference type="EC" id="3.1.1.4" evidence="6 18"/>
<dbReference type="PANTHER" id="PTHR40457:SF1">
    <property type="entry name" value="PHOSPHOLIPASE A1"/>
    <property type="match status" value="1"/>
</dbReference>
<name>A0ABZ0K047_9GAMM</name>
<evidence type="ECO:0000256" key="6">
    <source>
        <dbReference type="ARBA" id="ARBA00013278"/>
    </source>
</evidence>
<keyword evidence="9" id="KW-0812">Transmembrane</keyword>
<evidence type="ECO:0000256" key="9">
    <source>
        <dbReference type="ARBA" id="ARBA00022692"/>
    </source>
</evidence>
<feature type="chain" id="PRO_5044992150" description="Phospholipase A1" evidence="18">
    <location>
        <begin position="22"/>
        <end position="309"/>
    </location>
</feature>
<evidence type="ECO:0000256" key="8">
    <source>
        <dbReference type="ARBA" id="ARBA00022452"/>
    </source>
</evidence>
<comment type="function">
    <text evidence="18">Hydrolysis of phosphatidylcholine with phospholipase A2 (EC 3.1.1.4) and phospholipase A1 (EC 3.1.1.32) activities.</text>
</comment>
<keyword evidence="16" id="KW-0472">Membrane</keyword>
<evidence type="ECO:0000313" key="19">
    <source>
        <dbReference type="EMBL" id="WOT05803.1"/>
    </source>
</evidence>
<dbReference type="CDD" id="cd00541">
    <property type="entry name" value="OMPLA"/>
    <property type="match status" value="1"/>
</dbReference>
<comment type="catalytic activity">
    <reaction evidence="2 18">
        <text>a 1,2-diacyl-sn-glycero-3-phosphocholine + H2O = a 1-acyl-sn-glycero-3-phosphocholine + a fatty acid + H(+)</text>
        <dbReference type="Rhea" id="RHEA:15801"/>
        <dbReference type="ChEBI" id="CHEBI:15377"/>
        <dbReference type="ChEBI" id="CHEBI:15378"/>
        <dbReference type="ChEBI" id="CHEBI:28868"/>
        <dbReference type="ChEBI" id="CHEBI:57643"/>
        <dbReference type="ChEBI" id="CHEBI:58168"/>
        <dbReference type="EC" id="3.1.1.4"/>
    </reaction>
</comment>
<dbReference type="RefSeq" id="WP_310470067.1">
    <property type="nucleotide sequence ID" value="NZ_CP136522.1"/>
</dbReference>
<proteinExistence type="inferred from homology"/>
<keyword evidence="20" id="KW-1185">Reference proteome</keyword>
<evidence type="ECO:0000256" key="18">
    <source>
        <dbReference type="RuleBase" id="RU366027"/>
    </source>
</evidence>
<dbReference type="Pfam" id="PF02253">
    <property type="entry name" value="PLA1"/>
    <property type="match status" value="1"/>
</dbReference>
<dbReference type="InterPro" id="IPR003187">
    <property type="entry name" value="PLipase_A1"/>
</dbReference>
<keyword evidence="14 18" id="KW-0442">Lipid degradation</keyword>
<evidence type="ECO:0000256" key="10">
    <source>
        <dbReference type="ARBA" id="ARBA00022723"/>
    </source>
</evidence>
<keyword evidence="17 18" id="KW-0998">Cell outer membrane</keyword>
<evidence type="ECO:0000256" key="17">
    <source>
        <dbReference type="ARBA" id="ARBA00023237"/>
    </source>
</evidence>
<comment type="subunit">
    <text evidence="4 18">Homodimer; dimerization is reversible, and the dimeric form is the active one.</text>
</comment>
<dbReference type="EC" id="3.1.1.32" evidence="5 18"/>
<keyword evidence="8" id="KW-1134">Transmembrane beta strand</keyword>
<evidence type="ECO:0000256" key="4">
    <source>
        <dbReference type="ARBA" id="ARBA00011702"/>
    </source>
</evidence>
<evidence type="ECO:0000256" key="3">
    <source>
        <dbReference type="ARBA" id="ARBA00010525"/>
    </source>
</evidence>
<keyword evidence="15 18" id="KW-0443">Lipid metabolism</keyword>
<dbReference type="Proteomes" id="UP001529491">
    <property type="component" value="Chromosome"/>
</dbReference>
<reference evidence="19 20" key="1">
    <citation type="submission" date="2023-10" db="EMBL/GenBank/DDBJ databases">
        <title>Complete genome sequence of Shewanella sp. DAU334.</title>
        <authorList>
            <person name="Lee Y.-S."/>
            <person name="Jeong H.-R."/>
            <person name="Hwang E.-J."/>
            <person name="Choi Y.-L."/>
            <person name="Kim G.-D."/>
        </authorList>
    </citation>
    <scope>NUCLEOTIDE SEQUENCE [LARGE SCALE GENOMIC DNA]</scope>
    <source>
        <strain evidence="19 20">DAU334</strain>
    </source>
</reference>
<dbReference type="PRINTS" id="PR01486">
    <property type="entry name" value="PHPHLIPASEA1"/>
</dbReference>
<evidence type="ECO:0000256" key="16">
    <source>
        <dbReference type="ARBA" id="ARBA00023136"/>
    </source>
</evidence>
<evidence type="ECO:0000256" key="12">
    <source>
        <dbReference type="ARBA" id="ARBA00022801"/>
    </source>
</evidence>
<evidence type="ECO:0000256" key="1">
    <source>
        <dbReference type="ARBA" id="ARBA00000111"/>
    </source>
</evidence>
<organism evidence="19 20">
    <name type="scientific">Shewanella youngdeokensis</name>
    <dbReference type="NCBI Taxonomy" id="2999068"/>
    <lineage>
        <taxon>Bacteria</taxon>
        <taxon>Pseudomonadati</taxon>
        <taxon>Pseudomonadota</taxon>
        <taxon>Gammaproteobacteria</taxon>
        <taxon>Alteromonadales</taxon>
        <taxon>Shewanellaceae</taxon>
        <taxon>Shewanella</taxon>
    </lineage>
</organism>
<accession>A0ABZ0K047</accession>
<dbReference type="InterPro" id="IPR036541">
    <property type="entry name" value="PLipase_A1_sf"/>
</dbReference>
<evidence type="ECO:0000313" key="20">
    <source>
        <dbReference type="Proteomes" id="UP001529491"/>
    </source>
</evidence>
<evidence type="ECO:0000256" key="15">
    <source>
        <dbReference type="ARBA" id="ARBA00023098"/>
    </source>
</evidence>
<feature type="signal peptide" evidence="18">
    <location>
        <begin position="1"/>
        <end position="21"/>
    </location>
</feature>
<comment type="subcellular location">
    <subcellularLocation>
        <location evidence="18">Cell outer membrane</location>
        <topology evidence="18">Multi-pass membrane protein</topology>
    </subcellularLocation>
    <text evidence="18">One of the very few enzymes located there.</text>
</comment>
<evidence type="ECO:0000256" key="11">
    <source>
        <dbReference type="ARBA" id="ARBA00022729"/>
    </source>
</evidence>
<evidence type="ECO:0000256" key="14">
    <source>
        <dbReference type="ARBA" id="ARBA00022963"/>
    </source>
</evidence>
<keyword evidence="11 18" id="KW-0732">Signal</keyword>
<gene>
    <name evidence="19" type="ORF">RGE70_02950</name>
</gene>
<comment type="similarity">
    <text evidence="3 18">Belongs to the phospholipase A1 family.</text>
</comment>
<dbReference type="SUPFAM" id="SSF56931">
    <property type="entry name" value="Outer membrane phospholipase A (OMPLA)"/>
    <property type="match status" value="1"/>
</dbReference>
<keyword evidence="12 18" id="KW-0378">Hydrolase</keyword>
<keyword evidence="13 18" id="KW-0106">Calcium</keyword>
<evidence type="ECO:0000256" key="5">
    <source>
        <dbReference type="ARBA" id="ARBA00013179"/>
    </source>
</evidence>
<evidence type="ECO:0000256" key="13">
    <source>
        <dbReference type="ARBA" id="ARBA00022837"/>
    </source>
</evidence>
<dbReference type="EMBL" id="CP136522">
    <property type="protein sequence ID" value="WOT05803.1"/>
    <property type="molecule type" value="Genomic_DNA"/>
</dbReference>
<sequence>MNKLSTLLLCLGLGSSFASLANTDKAKDIDNIEVKNKTSLVDDRVIEETATGELPYVITPHKVNYILPVTYNSSPNIDPFAEQAADYPFTLDKTEAKFQISFKFPLWNNVFGDNGYLYAAYTNQSYWQVYNKDISSPFRETNHEPEIFMLFTNDWQLGPLNNSFWGVGAVHQSNGQPGSLSRSWNRLYGLMIFDAGPFALEARAWWRIPEDEKETPESASGDDNPDITDYMGNVQFTGVYGVDEHRFSLTVRNYIQKPNRGAIEFTWSYPIMGNLRLYTQYFNGYGESLIDYNSHNQRIGIGVSINDIL</sequence>
<evidence type="ECO:0000256" key="2">
    <source>
        <dbReference type="ARBA" id="ARBA00001604"/>
    </source>
</evidence>